<comment type="caution">
    <text evidence="1">The sequence shown here is derived from an EMBL/GenBank/DDBJ whole genome shotgun (WGS) entry which is preliminary data.</text>
</comment>
<reference evidence="1 2" key="1">
    <citation type="journal article" date="2021" name="Sci. Rep.">
        <title>Chromosome anchoring in Senegalese sole (Solea senegalensis) reveals sex-associated markers and genome rearrangements in flatfish.</title>
        <authorList>
            <person name="Guerrero-Cozar I."/>
            <person name="Gomez-Garrido J."/>
            <person name="Berbel C."/>
            <person name="Martinez-Blanch J.F."/>
            <person name="Alioto T."/>
            <person name="Claros M.G."/>
            <person name="Gagnaire P.A."/>
            <person name="Manchado M."/>
        </authorList>
    </citation>
    <scope>NUCLEOTIDE SEQUENCE [LARGE SCALE GENOMIC DNA]</scope>
    <source>
        <strain evidence="1">Sse05_10M</strain>
    </source>
</reference>
<sequence length="76" mass="8650">MIILAFKDLGKRDRVCVQLQCSHQGPDKYSPWGLQECDHVTDSAGVDDKWYVTRLHQVHANTCKEVSQGHTRAEIV</sequence>
<dbReference type="AlphaFoldDB" id="A0AAV6QR86"/>
<proteinExistence type="predicted"/>
<keyword evidence="2" id="KW-1185">Reference proteome</keyword>
<accession>A0AAV6QR86</accession>
<gene>
    <name evidence="1" type="ORF">JOB18_033058</name>
</gene>
<protein>
    <submittedName>
        <fullName evidence="1">Uncharacterized protein</fullName>
    </submittedName>
</protein>
<dbReference type="Proteomes" id="UP000693946">
    <property type="component" value="Linkage Group LG4"/>
</dbReference>
<dbReference type="EMBL" id="JAGKHQ010000016">
    <property type="protein sequence ID" value="KAG7494562.1"/>
    <property type="molecule type" value="Genomic_DNA"/>
</dbReference>
<evidence type="ECO:0000313" key="2">
    <source>
        <dbReference type="Proteomes" id="UP000693946"/>
    </source>
</evidence>
<organism evidence="1 2">
    <name type="scientific">Solea senegalensis</name>
    <name type="common">Senegalese sole</name>
    <dbReference type="NCBI Taxonomy" id="28829"/>
    <lineage>
        <taxon>Eukaryota</taxon>
        <taxon>Metazoa</taxon>
        <taxon>Chordata</taxon>
        <taxon>Craniata</taxon>
        <taxon>Vertebrata</taxon>
        <taxon>Euteleostomi</taxon>
        <taxon>Actinopterygii</taxon>
        <taxon>Neopterygii</taxon>
        <taxon>Teleostei</taxon>
        <taxon>Neoteleostei</taxon>
        <taxon>Acanthomorphata</taxon>
        <taxon>Carangaria</taxon>
        <taxon>Pleuronectiformes</taxon>
        <taxon>Pleuronectoidei</taxon>
        <taxon>Soleidae</taxon>
        <taxon>Solea</taxon>
    </lineage>
</organism>
<name>A0AAV6QR86_SOLSE</name>
<evidence type="ECO:0000313" key="1">
    <source>
        <dbReference type="EMBL" id="KAG7494562.1"/>
    </source>
</evidence>